<dbReference type="Proteomes" id="UP000663853">
    <property type="component" value="Unassembled WGS sequence"/>
</dbReference>
<gene>
    <name evidence="2" type="ORF">RDB_LOCUS3454</name>
</gene>
<feature type="compositionally biased region" description="Polar residues" evidence="1">
    <location>
        <begin position="650"/>
        <end position="660"/>
    </location>
</feature>
<protein>
    <submittedName>
        <fullName evidence="2">Uncharacterized protein</fullName>
    </submittedName>
</protein>
<sequence length="1425" mass="156849">MVTFPQRAELWRQGVHQRLKEAAEDSDNPLFLSPDRGISATSGIPNYVSLLSEMPAAIELSQTTREESNEDYDVSQVLELREEQVIRALRGESQSEPTEDNHALPEAGTLSSSRTNTPGAKPDMESVEDISDDMSVPKPKRRGKKRGQASDEALTLYGGDYWRMQEQLRNKLNTIAYGARKKFGPMGVLQLSETIASVRARLKGQGFNDMEAAPPCGPAKTIEFYAKRAGVRLQTYPGGDYASCTNEERNRALADLPGDLFELVQVLHAHTGAEIYMIAAWRDENNTQRWTDAISSRSELFCETQDIQESRKNFVRFQIEHNYYHYGPSVEQAGPAVFWACDGSLRPWLPRVNKPLVYMQALLAEYFPLFYSWQGGQGELDYDTPNLVSPDRLPGGLTRLSPPHTWNESASLAVYKHILRSQINALEPEFQFQFDDLGAGLIQEGLCDSIHERSTLQFPVQSRYYVALLQNHTKETPEIQFELQGMLPFMGEDFEPYEPLLGEESTRLGELSGDYVAMLELLHSLPLLESAGPVQLFIFWFSIKTLHDEEEMPYRVRLHIETEATLQFLHQDIVWLTKQITDSVSRLRKIRGWKVSLFTSPIAIAVEQAALHVIPTLQGSSANTSEDELEEESSSSPQEPTPKQKETIVVGSSKTASTLSPGHLGKRTTRSMHPRQPSVVPENSSHTGESAQESEDDETGPGLRATDEPSEEPAPAASEQLDMDIDGEDQDITTLMDESELQYDVEDDTEHPNDTFADIASRAWILTLRELITLAERDACNDPPTVDQVRDRIPYWVDQLSSLLDKASEMGVIVQMAGLGEEGSQTTFLSSSASSFFDDKISESYGSGFRRWHGAQSLTSRLDTYGLPIFNDEDPLEVFSPSLIAIQEEYFSREGLSTAAKLVQCLNDINELENYGPAHGRRGIGMYETMTGVPFLLLPDQPHEYLDDQALSYIEQPVPDGLTSTRGANSNEIHGALIPFYFKRSPFMHAKSGTVYGGYNGVRLGMIMILRLLYHVHAHLDTPPASQSDKPGSSPDHPPEIVLSKKQILIYINQALYSLHQDVLKSRTRLQSMYMHRRQSLVTVPPHEELKTVPESKRTDRILRTPTTEKAMGVFAQMVAARKSTGEPARGNTTSTTPPIPRSRSPPSGPSHQPRGEPLVPSGNPKATKRAESTEAKPGPTARGPRKSVSTPDLAIVGVQGANASDSASLRVYQNLPTGKSARSSVAGNAPPPSVAGPPPPAPKPVSRHSPPSTDASVPEKKRTRAGANPTNDTKEKGPARKSGQSKRGGRGWKYVSDDEAPQAPEPAEGESDGSAPTARMRTRSNTRTQQTNTNTEKAEDPPRATSSVSAVTDNPPPLDPVADSSWAAPVTSHNLEFNMFAGAAVKRGAASSGKGTSAPPEGQSSSDPRGGGARSATQKKTRKR</sequence>
<comment type="caution">
    <text evidence="2">The sequence shown here is derived from an EMBL/GenBank/DDBJ whole genome shotgun (WGS) entry which is preliminary data.</text>
</comment>
<feature type="region of interest" description="Disordered" evidence="1">
    <location>
        <begin position="621"/>
        <end position="725"/>
    </location>
</feature>
<feature type="compositionally biased region" description="Polar residues" evidence="1">
    <location>
        <begin position="681"/>
        <end position="691"/>
    </location>
</feature>
<feature type="compositionally biased region" description="Basic residues" evidence="1">
    <location>
        <begin position="138"/>
        <end position="147"/>
    </location>
</feature>
<name>A0A8H2X242_9AGAM</name>
<feature type="region of interest" description="Disordered" evidence="1">
    <location>
        <begin position="90"/>
        <end position="150"/>
    </location>
</feature>
<accession>A0A8H2X242</accession>
<feature type="region of interest" description="Disordered" evidence="1">
    <location>
        <begin position="1219"/>
        <end position="1366"/>
    </location>
</feature>
<feature type="compositionally biased region" description="Polar residues" evidence="1">
    <location>
        <begin position="109"/>
        <end position="118"/>
    </location>
</feature>
<feature type="compositionally biased region" description="Low complexity" evidence="1">
    <location>
        <begin position="1324"/>
        <end position="1336"/>
    </location>
</feature>
<dbReference type="EMBL" id="CAJMXA010000052">
    <property type="protein sequence ID" value="CAE6413343.1"/>
    <property type="molecule type" value="Genomic_DNA"/>
</dbReference>
<feature type="compositionally biased region" description="Pro residues" evidence="1">
    <location>
        <begin position="1230"/>
        <end position="1244"/>
    </location>
</feature>
<feature type="region of interest" description="Disordered" evidence="1">
    <location>
        <begin position="1387"/>
        <end position="1425"/>
    </location>
</feature>
<evidence type="ECO:0000256" key="1">
    <source>
        <dbReference type="SAM" id="MobiDB-lite"/>
    </source>
</evidence>
<feature type="region of interest" description="Disordered" evidence="1">
    <location>
        <begin position="1121"/>
        <end position="1192"/>
    </location>
</feature>
<reference evidence="2" key="1">
    <citation type="submission" date="2021-01" db="EMBL/GenBank/DDBJ databases">
        <authorList>
            <person name="Kaushik A."/>
        </authorList>
    </citation>
    <scope>NUCLEOTIDE SEQUENCE</scope>
    <source>
        <strain evidence="2">AG6-10EEA</strain>
    </source>
</reference>
<organism evidence="2 3">
    <name type="scientific">Rhizoctonia solani</name>
    <dbReference type="NCBI Taxonomy" id="456999"/>
    <lineage>
        <taxon>Eukaryota</taxon>
        <taxon>Fungi</taxon>
        <taxon>Dikarya</taxon>
        <taxon>Basidiomycota</taxon>
        <taxon>Agaricomycotina</taxon>
        <taxon>Agaricomycetes</taxon>
        <taxon>Cantharellales</taxon>
        <taxon>Ceratobasidiaceae</taxon>
        <taxon>Rhizoctonia</taxon>
    </lineage>
</organism>
<proteinExistence type="predicted"/>
<feature type="compositionally biased region" description="Low complexity" evidence="1">
    <location>
        <begin position="1133"/>
        <end position="1153"/>
    </location>
</feature>
<evidence type="ECO:0000313" key="3">
    <source>
        <dbReference type="Proteomes" id="UP000663853"/>
    </source>
</evidence>
<evidence type="ECO:0000313" key="2">
    <source>
        <dbReference type="EMBL" id="CAE6413343.1"/>
    </source>
</evidence>
<feature type="compositionally biased region" description="Basic residues" evidence="1">
    <location>
        <begin position="664"/>
        <end position="673"/>
    </location>
</feature>